<evidence type="ECO:0000313" key="3">
    <source>
        <dbReference type="Proteomes" id="UP000694395"/>
    </source>
</evidence>
<reference evidence="2" key="1">
    <citation type="submission" date="2020-07" db="EMBL/GenBank/DDBJ databases">
        <title>A long reads based de novo assembly of the rainbow trout Arlee double haploid line genome.</title>
        <authorList>
            <person name="Gao G."/>
            <person name="Palti Y."/>
        </authorList>
    </citation>
    <scope>NUCLEOTIDE SEQUENCE [LARGE SCALE GENOMIC DNA]</scope>
</reference>
<dbReference type="Ensembl" id="ENSOMYT00000139960.1">
    <property type="protein sequence ID" value="ENSOMYP00000140586.1"/>
    <property type="gene ID" value="ENSOMYG00000008625.2"/>
</dbReference>
<reference evidence="2" key="2">
    <citation type="submission" date="2025-08" db="UniProtKB">
        <authorList>
            <consortium name="Ensembl"/>
        </authorList>
    </citation>
    <scope>IDENTIFICATION</scope>
</reference>
<name>A0A8K9XYC4_ONCMY</name>
<protein>
    <submittedName>
        <fullName evidence="2">Uncharacterized protein</fullName>
    </submittedName>
</protein>
<reference evidence="2" key="3">
    <citation type="submission" date="2025-09" db="UniProtKB">
        <authorList>
            <consortium name="Ensembl"/>
        </authorList>
    </citation>
    <scope>IDENTIFICATION</scope>
</reference>
<dbReference type="InterPro" id="IPR026939">
    <property type="entry name" value="ZNF706/At2g23090_sf"/>
</dbReference>
<organism evidence="2 3">
    <name type="scientific">Oncorhynchus mykiss</name>
    <name type="common">Rainbow trout</name>
    <name type="synonym">Salmo gairdneri</name>
    <dbReference type="NCBI Taxonomy" id="8022"/>
    <lineage>
        <taxon>Eukaryota</taxon>
        <taxon>Metazoa</taxon>
        <taxon>Chordata</taxon>
        <taxon>Craniata</taxon>
        <taxon>Vertebrata</taxon>
        <taxon>Euteleostomi</taxon>
        <taxon>Actinopterygii</taxon>
        <taxon>Neopterygii</taxon>
        <taxon>Teleostei</taxon>
        <taxon>Protacanthopterygii</taxon>
        <taxon>Salmoniformes</taxon>
        <taxon>Salmonidae</taxon>
        <taxon>Salmoninae</taxon>
        <taxon>Oncorhynchus</taxon>
    </lineage>
</organism>
<keyword evidence="1" id="KW-0472">Membrane</keyword>
<dbReference type="Gene3D" id="4.10.1050.10">
    <property type="entry name" value="At2g23090-like"/>
    <property type="match status" value="1"/>
</dbReference>
<evidence type="ECO:0000313" key="2">
    <source>
        <dbReference type="Ensembl" id="ENSOMYP00000140586.1"/>
    </source>
</evidence>
<keyword evidence="3" id="KW-1185">Reference proteome</keyword>
<keyword evidence="1" id="KW-1133">Transmembrane helix</keyword>
<dbReference type="SUPFAM" id="SSF118359">
    <property type="entry name" value="Expressed protein At2g23090/F21P24.15"/>
    <property type="match status" value="1"/>
</dbReference>
<dbReference type="GeneTree" id="ENSGT00970000196788"/>
<dbReference type="Proteomes" id="UP000694395">
    <property type="component" value="Chromosome 20"/>
</dbReference>
<accession>A0A8K9XYC4</accession>
<evidence type="ECO:0000256" key="1">
    <source>
        <dbReference type="SAM" id="Phobius"/>
    </source>
</evidence>
<sequence>MGEPESYHLLSPPLGKLFQLPVIFQSLQEVQKSRSAVVAKMKGAAADQKTAAKASLSFICVVICCIVLLKPKTFKRHFESMYPKSSMVAVLVDVQA</sequence>
<proteinExistence type="predicted"/>
<keyword evidence="1" id="KW-0812">Transmembrane</keyword>
<feature type="transmembrane region" description="Helical" evidence="1">
    <location>
        <begin position="51"/>
        <end position="69"/>
    </location>
</feature>
<dbReference type="AlphaFoldDB" id="A0A8K9XYC4"/>